<accession>A0A109LD73</accession>
<proteinExistence type="predicted"/>
<dbReference type="Proteomes" id="UP000061348">
    <property type="component" value="Unassembled WGS sequence"/>
</dbReference>
<protein>
    <submittedName>
        <fullName evidence="1">Uncharacterized protein</fullName>
    </submittedName>
</protein>
<dbReference type="EMBL" id="LCYA01000128">
    <property type="protein sequence ID" value="KWV85642.1"/>
    <property type="molecule type" value="Genomic_DNA"/>
</dbReference>
<dbReference type="PATRIC" id="fig|294.194.peg.5420"/>
<organism evidence="1 2">
    <name type="scientific">Pseudomonas fluorescens</name>
    <dbReference type="NCBI Taxonomy" id="294"/>
    <lineage>
        <taxon>Bacteria</taxon>
        <taxon>Pseudomonadati</taxon>
        <taxon>Pseudomonadota</taxon>
        <taxon>Gammaproteobacteria</taxon>
        <taxon>Pseudomonadales</taxon>
        <taxon>Pseudomonadaceae</taxon>
        <taxon>Pseudomonas</taxon>
    </lineage>
</organism>
<name>A0A109LD73_PSEFL</name>
<comment type="caution">
    <text evidence="1">The sequence shown here is derived from an EMBL/GenBank/DDBJ whole genome shotgun (WGS) entry which is preliminary data.</text>
</comment>
<evidence type="ECO:0000313" key="1">
    <source>
        <dbReference type="EMBL" id="KWV85642.1"/>
    </source>
</evidence>
<reference evidence="1 2" key="1">
    <citation type="submission" date="2015-05" db="EMBL/GenBank/DDBJ databases">
        <title>A genomic and transcriptomic approach to investigate the blue pigment phenotype in Pseudomonas fluorescens.</title>
        <authorList>
            <person name="Andreani N.A."/>
            <person name="Cardazzo B."/>
        </authorList>
    </citation>
    <scope>NUCLEOTIDE SEQUENCE [LARGE SCALE GENOMIC DNA]</scope>
    <source>
        <strain evidence="1 2">Ps_22</strain>
    </source>
</reference>
<sequence length="81" mass="8899">MASLKYGRKEKLRPTKLSCLSQLDAARVLPVVSIRYITSTPAWAATSLSNWLALTRWVLTWGAPNAVRRAGKSPRICGSIS</sequence>
<evidence type="ECO:0000313" key="2">
    <source>
        <dbReference type="Proteomes" id="UP000061348"/>
    </source>
</evidence>
<gene>
    <name evidence="1" type="ORF">PFLmoz3_04887</name>
</gene>
<dbReference type="AlphaFoldDB" id="A0A109LD73"/>